<dbReference type="Proteomes" id="UP000887540">
    <property type="component" value="Unplaced"/>
</dbReference>
<dbReference type="GO" id="GO:0004806">
    <property type="term" value="F:triacylglycerol lipase activity"/>
    <property type="evidence" value="ECO:0007669"/>
    <property type="project" value="TreeGrafter"/>
</dbReference>
<dbReference type="AlphaFoldDB" id="A0A914DSE0"/>
<feature type="domain" description="Hormone-sensitive lipase N-terminal" evidence="2">
    <location>
        <begin position="22"/>
        <end position="244"/>
    </location>
</feature>
<feature type="compositionally biased region" description="Low complexity" evidence="1">
    <location>
        <begin position="497"/>
        <end position="509"/>
    </location>
</feature>
<dbReference type="Pfam" id="PF07859">
    <property type="entry name" value="Abhydrolase_3"/>
    <property type="match status" value="2"/>
</dbReference>
<dbReference type="Gene3D" id="3.40.50.1820">
    <property type="entry name" value="alpha/beta hydrolase"/>
    <property type="match status" value="2"/>
</dbReference>
<evidence type="ECO:0000259" key="3">
    <source>
        <dbReference type="Pfam" id="PF07859"/>
    </source>
</evidence>
<feature type="domain" description="Alpha/beta hydrolase fold-3" evidence="3">
    <location>
        <begin position="802"/>
        <end position="864"/>
    </location>
</feature>
<evidence type="ECO:0000313" key="5">
    <source>
        <dbReference type="WBParaSite" id="ACRNAN_scaffold3466.g12263.t1"/>
    </source>
</evidence>
<name>A0A914DSE0_9BILA</name>
<proteinExistence type="predicted"/>
<evidence type="ECO:0000256" key="1">
    <source>
        <dbReference type="SAM" id="MobiDB-lite"/>
    </source>
</evidence>
<dbReference type="GO" id="GO:0019433">
    <property type="term" value="P:triglyceride catabolic process"/>
    <property type="evidence" value="ECO:0007669"/>
    <property type="project" value="TreeGrafter"/>
</dbReference>
<dbReference type="InterPro" id="IPR013094">
    <property type="entry name" value="AB_hydrolase_3"/>
</dbReference>
<dbReference type="GO" id="GO:0005829">
    <property type="term" value="C:cytosol"/>
    <property type="evidence" value="ECO:0007669"/>
    <property type="project" value="TreeGrafter"/>
</dbReference>
<feature type="compositionally biased region" description="Polar residues" evidence="1">
    <location>
        <begin position="626"/>
        <end position="641"/>
    </location>
</feature>
<evidence type="ECO:0000313" key="4">
    <source>
        <dbReference type="Proteomes" id="UP000887540"/>
    </source>
</evidence>
<protein>
    <submittedName>
        <fullName evidence="5">Hormone-sensitive lipase</fullName>
    </submittedName>
</protein>
<dbReference type="GO" id="GO:0004771">
    <property type="term" value="F:sterol ester esterase activity"/>
    <property type="evidence" value="ECO:0007669"/>
    <property type="project" value="TreeGrafter"/>
</dbReference>
<dbReference type="InterPro" id="IPR029058">
    <property type="entry name" value="AB_hydrolase_fold"/>
</dbReference>
<accession>A0A914DSE0</accession>
<dbReference type="SUPFAM" id="SSF53474">
    <property type="entry name" value="alpha/beta-Hydrolases"/>
    <property type="match status" value="1"/>
</dbReference>
<organism evidence="4 5">
    <name type="scientific">Acrobeloides nanus</name>
    <dbReference type="NCBI Taxonomy" id="290746"/>
    <lineage>
        <taxon>Eukaryota</taxon>
        <taxon>Metazoa</taxon>
        <taxon>Ecdysozoa</taxon>
        <taxon>Nematoda</taxon>
        <taxon>Chromadorea</taxon>
        <taxon>Rhabditida</taxon>
        <taxon>Tylenchina</taxon>
        <taxon>Cephalobomorpha</taxon>
        <taxon>Cephaloboidea</taxon>
        <taxon>Cephalobidae</taxon>
        <taxon>Acrobeloides</taxon>
    </lineage>
</organism>
<feature type="region of interest" description="Disordered" evidence="1">
    <location>
        <begin position="610"/>
        <end position="668"/>
    </location>
</feature>
<reference evidence="5" key="1">
    <citation type="submission" date="2022-11" db="UniProtKB">
        <authorList>
            <consortium name="WormBaseParasite"/>
        </authorList>
    </citation>
    <scope>IDENTIFICATION</scope>
</reference>
<dbReference type="GO" id="GO:0008203">
    <property type="term" value="P:cholesterol metabolic process"/>
    <property type="evidence" value="ECO:0007669"/>
    <property type="project" value="InterPro"/>
</dbReference>
<dbReference type="Pfam" id="PF06350">
    <property type="entry name" value="HSL_N"/>
    <property type="match status" value="1"/>
</dbReference>
<dbReference type="InterPro" id="IPR010468">
    <property type="entry name" value="HSL_N"/>
</dbReference>
<evidence type="ECO:0000259" key="2">
    <source>
        <dbReference type="Pfam" id="PF06350"/>
    </source>
</evidence>
<feature type="region of interest" description="Disordered" evidence="1">
    <location>
        <begin position="428"/>
        <end position="447"/>
    </location>
</feature>
<feature type="region of interest" description="Disordered" evidence="1">
    <location>
        <begin position="496"/>
        <end position="519"/>
    </location>
</feature>
<sequence>MNETTQKGPLGPRLSVHRDAVFALLKQLAFDNEVFFRRNGTSNHGLRLADCCQEISSSVFVLKDLVKQLQEASHKCDYDENTPGNGFRSLICVCDMIILHMVSVLRVCSESRNTLMFRASHYCKEVEGFTAVIRFLVLSFQQLVAGLPMLEEGSLFPPLNSQYEQYNGILKSIESLDTTCFYARPLGFQFCPSVTRIFRFIGFVLATYSLTWEKDQRPWHALVNSGRFLLSSEQRASRIDKVIQPSAHTGPRSVSMRVLSSSHREGLSNESALNKLPKSPYLVIHCHGGGYVATSSKSHETYLRSWAKSLNCPLVSIDYSLSPENPFPRPTEEVLYAYAWILNNPEKLGWTGDKVCMVGDSAGGNLTFSTCLRLIELNAKRLPDGLVPMYTPFLFQYLPSPSRVLSFMDPLLHMGVVIRCAAAYTSSEPNGNTCQPKTPTTNGTSSATNGHKSLLEYVDEVQKAQKHSILDFSKGSQAIVSLVNLSQTRTSFLYQMNNSSSDSGNSSEGSVKRVKSEVNTTLETEELLDEDEVLDDELNTTQTVHVDGDPDHICLSSTHYDANLIDYLQLHPLTKRSLQVNDADAHQIDSEPEPEDDFVFDETTPKEFFGKKSTLPQDFKTPLPKSATTSQVNFSCTTPTDCNAEMPGSDEEEERQRQPSSAKFLQRSSQCQANIFSSAGRKAAISKRPLSRNTRSLSQSLADTAVLATGHAFDTFSNWFETPSTPIGSADKRKLTRAVTLTPQVAAKIEQEEAETHESAFTELLKLTLPRDHLISPMYTPDEILRKLPPVWFVVGNNLLPRDHLISPMYTPDEILRKLPPVWFVGCHLDPLLDDTIMFAKKLRDAGGQVKGLDLLDSLPHGFLNFTMVSAECKNGANICLKRIKEALHFEDSA</sequence>
<dbReference type="PANTHER" id="PTHR23025">
    <property type="entry name" value="TRIACYLGLYCEROL LIPASE"/>
    <property type="match status" value="1"/>
</dbReference>
<keyword evidence="4" id="KW-1185">Reference proteome</keyword>
<dbReference type="WBParaSite" id="ACRNAN_scaffold3466.g12263.t1">
    <property type="protein sequence ID" value="ACRNAN_scaffold3466.g12263.t1"/>
    <property type="gene ID" value="ACRNAN_scaffold3466.g12263"/>
</dbReference>
<feature type="domain" description="Alpha/beta hydrolase fold-3" evidence="3">
    <location>
        <begin position="283"/>
        <end position="425"/>
    </location>
</feature>
<feature type="compositionally biased region" description="Polar residues" evidence="1">
    <location>
        <begin position="658"/>
        <end position="668"/>
    </location>
</feature>
<dbReference type="PANTHER" id="PTHR23025:SF3">
    <property type="entry name" value="HORMONE-SENSITIVE LIPASE"/>
    <property type="match status" value="1"/>
</dbReference>